<evidence type="ECO:0000313" key="2">
    <source>
        <dbReference type="EMBL" id="SPJ25533.1"/>
    </source>
</evidence>
<feature type="transmembrane region" description="Helical" evidence="1">
    <location>
        <begin position="7"/>
        <end position="25"/>
    </location>
</feature>
<proteinExistence type="predicted"/>
<sequence length="83" mass="9411">MRLGNYLRILGLVLIGQAVFMAGAGFSLTMILVWCLVTLVMSQIVYLGFIVGMAVSEKRRRRTLQADRRSDEIGLDHHREMDT</sequence>
<accession>A0A2R8BZI1</accession>
<evidence type="ECO:0000256" key="1">
    <source>
        <dbReference type="SAM" id="Phobius"/>
    </source>
</evidence>
<keyword evidence="1" id="KW-0812">Transmembrane</keyword>
<organism evidence="2 3">
    <name type="scientific">Palleronia abyssalis</name>
    <dbReference type="NCBI Taxonomy" id="1501240"/>
    <lineage>
        <taxon>Bacteria</taxon>
        <taxon>Pseudomonadati</taxon>
        <taxon>Pseudomonadota</taxon>
        <taxon>Alphaproteobacteria</taxon>
        <taxon>Rhodobacterales</taxon>
        <taxon>Roseobacteraceae</taxon>
        <taxon>Palleronia</taxon>
    </lineage>
</organism>
<feature type="transmembrane region" description="Helical" evidence="1">
    <location>
        <begin position="31"/>
        <end position="55"/>
    </location>
</feature>
<evidence type="ECO:0000313" key="3">
    <source>
        <dbReference type="Proteomes" id="UP000244912"/>
    </source>
</evidence>
<keyword evidence="1" id="KW-1133">Transmembrane helix</keyword>
<name>A0A2R8BZI1_9RHOB</name>
<protein>
    <submittedName>
        <fullName evidence="2">Uncharacterized protein</fullName>
    </submittedName>
</protein>
<keyword evidence="1" id="KW-0472">Membrane</keyword>
<dbReference type="AlphaFoldDB" id="A0A2R8BZI1"/>
<gene>
    <name evidence="2" type="ORF">PAA8504_03384</name>
</gene>
<dbReference type="Proteomes" id="UP000244912">
    <property type="component" value="Unassembled WGS sequence"/>
</dbReference>
<dbReference type="EMBL" id="ONZF01000009">
    <property type="protein sequence ID" value="SPJ25533.1"/>
    <property type="molecule type" value="Genomic_DNA"/>
</dbReference>
<reference evidence="3" key="1">
    <citation type="submission" date="2018-03" db="EMBL/GenBank/DDBJ databases">
        <authorList>
            <person name="Rodrigo-Torres L."/>
            <person name="Arahal R. D."/>
            <person name="Lucena T."/>
        </authorList>
    </citation>
    <scope>NUCLEOTIDE SEQUENCE [LARGE SCALE GENOMIC DNA]</scope>
    <source>
        <strain evidence="3">CECT 8504</strain>
    </source>
</reference>
<keyword evidence="3" id="KW-1185">Reference proteome</keyword>